<dbReference type="GeneID" id="91005837"/>
<dbReference type="SUPFAM" id="SSF143100">
    <property type="entry name" value="TTHA1013/TTHA0281-like"/>
    <property type="match status" value="1"/>
</dbReference>
<dbReference type="PANTHER" id="PTHR34504:SF2">
    <property type="entry name" value="UPF0150 PROTEIN SSL0259"/>
    <property type="match status" value="1"/>
</dbReference>
<protein>
    <submittedName>
        <fullName evidence="2">Putative RNase H-like HicB family nuclease</fullName>
    </submittedName>
</protein>
<dbReference type="PANTHER" id="PTHR34504">
    <property type="entry name" value="ANTITOXIN HICB"/>
    <property type="match status" value="1"/>
</dbReference>
<proteinExistence type="predicted"/>
<dbReference type="Proteomes" id="UP000244013">
    <property type="component" value="Unassembled WGS sequence"/>
</dbReference>
<dbReference type="InterPro" id="IPR035069">
    <property type="entry name" value="TTHA1013/TTHA0281-like"/>
</dbReference>
<sequence>MSPQDYEVVIRPLSPSDGGGYLAVVPALPGCKSDGDTPQDALANAYDAIACWIEAAEHMGRTIPAAARAAA</sequence>
<gene>
    <name evidence="2" type="ORF">C8J25_104141</name>
</gene>
<organism evidence="2 3">
    <name type="scientific">Sphingomonas faeni</name>
    <dbReference type="NCBI Taxonomy" id="185950"/>
    <lineage>
        <taxon>Bacteria</taxon>
        <taxon>Pseudomonadati</taxon>
        <taxon>Pseudomonadota</taxon>
        <taxon>Alphaproteobacteria</taxon>
        <taxon>Sphingomonadales</taxon>
        <taxon>Sphingomonadaceae</taxon>
        <taxon>Sphingomonas</taxon>
    </lineage>
</organism>
<dbReference type="Pfam" id="PF15919">
    <property type="entry name" value="HicB_lk_antitox"/>
    <property type="match status" value="1"/>
</dbReference>
<name>A0A2T5U5L9_9SPHN</name>
<dbReference type="InterPro" id="IPR051404">
    <property type="entry name" value="TA_system_antitoxin"/>
</dbReference>
<comment type="caution">
    <text evidence="2">The sequence shown here is derived from an EMBL/GenBank/DDBJ whole genome shotgun (WGS) entry which is preliminary data.</text>
</comment>
<evidence type="ECO:0000313" key="3">
    <source>
        <dbReference type="Proteomes" id="UP000244013"/>
    </source>
</evidence>
<feature type="domain" description="HicB-like antitoxin of toxin-antitoxin system" evidence="1">
    <location>
        <begin position="15"/>
        <end position="67"/>
    </location>
</feature>
<dbReference type="OrthoDB" id="9807959at2"/>
<dbReference type="AlphaFoldDB" id="A0A2T5U5L9"/>
<dbReference type="EMBL" id="QAYE01000004">
    <property type="protein sequence ID" value="PTW46805.1"/>
    <property type="molecule type" value="Genomic_DNA"/>
</dbReference>
<evidence type="ECO:0000259" key="1">
    <source>
        <dbReference type="Pfam" id="PF15919"/>
    </source>
</evidence>
<dbReference type="InterPro" id="IPR031807">
    <property type="entry name" value="HicB-like"/>
</dbReference>
<dbReference type="RefSeq" id="WP_107954127.1">
    <property type="nucleotide sequence ID" value="NZ_QAYE01000004.1"/>
</dbReference>
<reference evidence="2 3" key="1">
    <citation type="submission" date="2018-04" db="EMBL/GenBank/DDBJ databases">
        <title>Genomic Encyclopedia of Type Strains, Phase III (KMG-III): the genomes of soil and plant-associated and newly described type strains.</title>
        <authorList>
            <person name="Whitman W."/>
        </authorList>
    </citation>
    <scope>NUCLEOTIDE SEQUENCE [LARGE SCALE GENOMIC DNA]</scope>
    <source>
        <strain evidence="2 3">MA-olki</strain>
    </source>
</reference>
<accession>A0A2T5U5L9</accession>
<evidence type="ECO:0000313" key="2">
    <source>
        <dbReference type="EMBL" id="PTW46805.1"/>
    </source>
</evidence>
<dbReference type="Gene3D" id="3.30.160.250">
    <property type="match status" value="1"/>
</dbReference>